<dbReference type="AlphaFoldDB" id="A0A8H7J2P1"/>
<keyword evidence="2" id="KW-0479">Metal-binding</keyword>
<dbReference type="GO" id="GO:0008270">
    <property type="term" value="F:zinc ion binding"/>
    <property type="evidence" value="ECO:0007669"/>
    <property type="project" value="UniProtKB-KW"/>
</dbReference>
<name>A0A8H7J2P1_9PLEO</name>
<evidence type="ECO:0000313" key="10">
    <source>
        <dbReference type="Proteomes" id="UP000651452"/>
    </source>
</evidence>
<evidence type="ECO:0000313" key="9">
    <source>
        <dbReference type="EMBL" id="KAF9695387.1"/>
    </source>
</evidence>
<evidence type="ECO:0000256" key="1">
    <source>
        <dbReference type="ARBA" id="ARBA00004123"/>
    </source>
</evidence>
<dbReference type="PROSITE" id="PS50157">
    <property type="entry name" value="ZINC_FINGER_C2H2_2"/>
    <property type="match status" value="2"/>
</dbReference>
<dbReference type="Gene3D" id="3.30.160.60">
    <property type="entry name" value="Classic Zinc Finger"/>
    <property type="match status" value="2"/>
</dbReference>
<evidence type="ECO:0000256" key="6">
    <source>
        <dbReference type="ARBA" id="ARBA00023242"/>
    </source>
</evidence>
<dbReference type="InterPro" id="IPR013087">
    <property type="entry name" value="Znf_C2H2_type"/>
</dbReference>
<keyword evidence="6" id="KW-0539">Nucleus</keyword>
<evidence type="ECO:0000259" key="8">
    <source>
        <dbReference type="PROSITE" id="PS50157"/>
    </source>
</evidence>
<evidence type="ECO:0000256" key="7">
    <source>
        <dbReference type="PROSITE-ProRule" id="PRU00042"/>
    </source>
</evidence>
<dbReference type="InterPro" id="IPR027377">
    <property type="entry name" value="ZAR1/RTP1-5-like_Znf-3CxxC"/>
</dbReference>
<evidence type="ECO:0000256" key="3">
    <source>
        <dbReference type="ARBA" id="ARBA00022737"/>
    </source>
</evidence>
<keyword evidence="4 7" id="KW-0863">Zinc-finger</keyword>
<evidence type="ECO:0000256" key="5">
    <source>
        <dbReference type="ARBA" id="ARBA00022833"/>
    </source>
</evidence>
<gene>
    <name evidence="9" type="ORF">EKO04_006315</name>
</gene>
<dbReference type="PANTHER" id="PTHR24406">
    <property type="entry name" value="TRANSCRIPTIONAL REPRESSOR CTCFL-RELATED"/>
    <property type="match status" value="1"/>
</dbReference>
<comment type="subcellular location">
    <subcellularLocation>
        <location evidence="1">Nucleus</location>
    </subcellularLocation>
</comment>
<sequence>MDYSCVPCDRYFGSREALGQHQKNSPVHKKTIHCETCDRYFGSKEALKEHEQASPIHKKSFYCKTCGCFLSSKNALKRHRQDFQIYQTCSENSPDASSDWQGGEAASRRYTWTSDPALNMTSLIQRFSRALVSANPGTNVTSTARVNVIKPIRETRELFMFPELHSYVADAVSTDISATWFNKDDEDELFNQEWFTHVMGRFICNKDTCKKQFWDSRKVPIEIRGYNDNGYSAIVYNQRCKSCDQLGTFELDKRSYIERVAYRLKKWAGVEMEAPPFNGIEGPPHERAYCEGCKRGKCREGDGFELY</sequence>
<dbReference type="SMART" id="SM00355">
    <property type="entry name" value="ZnF_C2H2"/>
    <property type="match status" value="3"/>
</dbReference>
<dbReference type="Pfam" id="PF12874">
    <property type="entry name" value="zf-met"/>
    <property type="match status" value="1"/>
</dbReference>
<dbReference type="SUPFAM" id="SSF57667">
    <property type="entry name" value="beta-beta-alpha zinc fingers"/>
    <property type="match status" value="1"/>
</dbReference>
<feature type="domain" description="C2H2-type" evidence="8">
    <location>
        <begin position="3"/>
        <end position="28"/>
    </location>
</feature>
<reference evidence="9" key="2">
    <citation type="submission" date="2020-09" db="EMBL/GenBank/DDBJ databases">
        <title>Reference genome assembly for Australian Ascochyta lentis isolate Al4.</title>
        <authorList>
            <person name="Lee R.C."/>
            <person name="Farfan-Caceres L.M."/>
            <person name="Debler J.W."/>
            <person name="Williams A.H."/>
            <person name="Henares B.M."/>
        </authorList>
    </citation>
    <scope>NUCLEOTIDE SEQUENCE</scope>
    <source>
        <strain evidence="9">Al4</strain>
    </source>
</reference>
<accession>A0A8H7J2P1</accession>
<dbReference type="EMBL" id="RZGK01000011">
    <property type="protein sequence ID" value="KAF9695387.1"/>
    <property type="molecule type" value="Genomic_DNA"/>
</dbReference>
<keyword evidence="5" id="KW-0862">Zinc</keyword>
<evidence type="ECO:0000256" key="4">
    <source>
        <dbReference type="ARBA" id="ARBA00022771"/>
    </source>
</evidence>
<feature type="domain" description="C2H2-type" evidence="8">
    <location>
        <begin position="32"/>
        <end position="57"/>
    </location>
</feature>
<dbReference type="Pfam" id="PF13695">
    <property type="entry name" value="Zn_ribbon_3CxxC"/>
    <property type="match status" value="1"/>
</dbReference>
<dbReference type="SMART" id="SM01328">
    <property type="entry name" value="zf-3CxxC"/>
    <property type="match status" value="1"/>
</dbReference>
<keyword evidence="10" id="KW-1185">Reference proteome</keyword>
<dbReference type="InterPro" id="IPR050888">
    <property type="entry name" value="ZnF_C2H2-type_TF"/>
</dbReference>
<reference evidence="9" key="1">
    <citation type="submission" date="2018-12" db="EMBL/GenBank/DDBJ databases">
        <authorList>
            <person name="Syme R.A."/>
            <person name="Farfan-Caceres L."/>
            <person name="Lichtenzveig J."/>
        </authorList>
    </citation>
    <scope>NUCLEOTIDE SEQUENCE</scope>
    <source>
        <strain evidence="9">Al4</strain>
    </source>
</reference>
<protein>
    <recommendedName>
        <fullName evidence="8">C2H2-type domain-containing protein</fullName>
    </recommendedName>
</protein>
<dbReference type="OrthoDB" id="8121437at2759"/>
<evidence type="ECO:0000256" key="2">
    <source>
        <dbReference type="ARBA" id="ARBA00022723"/>
    </source>
</evidence>
<keyword evidence="3" id="KW-0677">Repeat</keyword>
<dbReference type="GO" id="GO:0005634">
    <property type="term" value="C:nucleus"/>
    <property type="evidence" value="ECO:0007669"/>
    <property type="project" value="UniProtKB-SubCell"/>
</dbReference>
<dbReference type="Proteomes" id="UP000651452">
    <property type="component" value="Unassembled WGS sequence"/>
</dbReference>
<dbReference type="InterPro" id="IPR036236">
    <property type="entry name" value="Znf_C2H2_sf"/>
</dbReference>
<organism evidence="9 10">
    <name type="scientific">Ascochyta lentis</name>
    <dbReference type="NCBI Taxonomy" id="205686"/>
    <lineage>
        <taxon>Eukaryota</taxon>
        <taxon>Fungi</taxon>
        <taxon>Dikarya</taxon>
        <taxon>Ascomycota</taxon>
        <taxon>Pezizomycotina</taxon>
        <taxon>Dothideomycetes</taxon>
        <taxon>Pleosporomycetidae</taxon>
        <taxon>Pleosporales</taxon>
        <taxon>Pleosporineae</taxon>
        <taxon>Didymellaceae</taxon>
        <taxon>Ascochyta</taxon>
    </lineage>
</organism>
<proteinExistence type="predicted"/>
<comment type="caution">
    <text evidence="9">The sequence shown here is derived from an EMBL/GenBank/DDBJ whole genome shotgun (WGS) entry which is preliminary data.</text>
</comment>